<proteinExistence type="predicted"/>
<dbReference type="PANTHER" id="PTHR43727">
    <property type="entry name" value="DIAMINOPIMELATE DECARBOXYLASE"/>
    <property type="match status" value="1"/>
</dbReference>
<accession>A0A380P3L1</accession>
<dbReference type="PANTHER" id="PTHR43727:SF2">
    <property type="entry name" value="GROUP IV DECARBOXYLASE"/>
    <property type="match status" value="1"/>
</dbReference>
<organism evidence="4 5">
    <name type="scientific">Weissella viridescens</name>
    <name type="common">Lactobacillus viridescens</name>
    <dbReference type="NCBI Taxonomy" id="1629"/>
    <lineage>
        <taxon>Bacteria</taxon>
        <taxon>Bacillati</taxon>
        <taxon>Bacillota</taxon>
        <taxon>Bacilli</taxon>
        <taxon>Lactobacillales</taxon>
        <taxon>Lactobacillaceae</taxon>
        <taxon>Weissella</taxon>
    </lineage>
</organism>
<keyword evidence="4" id="KW-0456">Lyase</keyword>
<dbReference type="InterPro" id="IPR022644">
    <property type="entry name" value="De-COase2_N"/>
</dbReference>
<evidence type="ECO:0000259" key="3">
    <source>
        <dbReference type="Pfam" id="PF02784"/>
    </source>
</evidence>
<dbReference type="InterPro" id="IPR009006">
    <property type="entry name" value="Ala_racemase/Decarboxylase_C"/>
</dbReference>
<evidence type="ECO:0000256" key="2">
    <source>
        <dbReference type="ARBA" id="ARBA00022898"/>
    </source>
</evidence>
<dbReference type="SUPFAM" id="SSF51419">
    <property type="entry name" value="PLP-binding barrel"/>
    <property type="match status" value="1"/>
</dbReference>
<reference evidence="4 5" key="1">
    <citation type="submission" date="2018-06" db="EMBL/GenBank/DDBJ databases">
        <authorList>
            <consortium name="Pathogen Informatics"/>
            <person name="Doyle S."/>
        </authorList>
    </citation>
    <scope>NUCLEOTIDE SEQUENCE [LARGE SCALE GENOMIC DNA]</scope>
    <source>
        <strain evidence="4 5">NCTC13645</strain>
    </source>
</reference>
<dbReference type="Pfam" id="PF02784">
    <property type="entry name" value="Orn_Arg_deC_N"/>
    <property type="match status" value="1"/>
</dbReference>
<feature type="domain" description="Orn/DAP/Arg decarboxylase 2 N-terminal" evidence="3">
    <location>
        <begin position="30"/>
        <end position="93"/>
    </location>
</feature>
<evidence type="ECO:0000256" key="1">
    <source>
        <dbReference type="ARBA" id="ARBA00001933"/>
    </source>
</evidence>
<dbReference type="Gene3D" id="3.20.20.10">
    <property type="entry name" value="Alanine racemase"/>
    <property type="match status" value="1"/>
</dbReference>
<evidence type="ECO:0000313" key="5">
    <source>
        <dbReference type="Proteomes" id="UP000254621"/>
    </source>
</evidence>
<evidence type="ECO:0000313" key="4">
    <source>
        <dbReference type="EMBL" id="SUP59062.1"/>
    </source>
</evidence>
<dbReference type="GO" id="GO:0009089">
    <property type="term" value="P:lysine biosynthetic process via diaminopimelate"/>
    <property type="evidence" value="ECO:0007669"/>
    <property type="project" value="TreeGrafter"/>
</dbReference>
<dbReference type="AlphaFoldDB" id="A0A380P3L1"/>
<protein>
    <submittedName>
        <fullName evidence="4">Diaminopimelate decarboxylase</fullName>
        <ecNumber evidence="4">4.1.1.20</ecNumber>
    </submittedName>
</protein>
<dbReference type="InterPro" id="IPR029066">
    <property type="entry name" value="PLP-binding_barrel"/>
</dbReference>
<gene>
    <name evidence="4" type="primary">lysA_3</name>
    <name evidence="4" type="ORF">NCTC13645_01313</name>
</gene>
<keyword evidence="2" id="KW-0663">Pyridoxal phosphate</keyword>
<sequence length="119" mass="13747">MSEQVKIAGVAATDLAREYGTPLYVYDVPQMRQQMRDFKQAFENRDVAYAVSYASKAFATVAMYEVVKQEGLHLDIVSGGELYTARRADFPMEIFHLMEIISQLKNYKWRLTTVLERLL</sequence>
<dbReference type="Gene3D" id="2.40.37.10">
    <property type="entry name" value="Lyase, Ornithine Decarboxylase, Chain A, domain 1"/>
    <property type="match status" value="1"/>
</dbReference>
<dbReference type="EC" id="4.1.1.20" evidence="4"/>
<dbReference type="GO" id="GO:0008836">
    <property type="term" value="F:diaminopimelate decarboxylase activity"/>
    <property type="evidence" value="ECO:0007669"/>
    <property type="project" value="UniProtKB-EC"/>
</dbReference>
<comment type="cofactor">
    <cofactor evidence="1">
        <name>pyridoxal 5'-phosphate</name>
        <dbReference type="ChEBI" id="CHEBI:597326"/>
    </cofactor>
</comment>
<dbReference type="EMBL" id="UHIV01000004">
    <property type="protein sequence ID" value="SUP59062.1"/>
    <property type="molecule type" value="Genomic_DNA"/>
</dbReference>
<dbReference type="Proteomes" id="UP000254621">
    <property type="component" value="Unassembled WGS sequence"/>
</dbReference>
<name>A0A380P3L1_WEIVI</name>